<name>A0A1G2UY05_9BACT</name>
<dbReference type="EMBL" id="MHWW01000025">
    <property type="protein sequence ID" value="OHB14251.1"/>
    <property type="molecule type" value="Genomic_DNA"/>
</dbReference>
<protein>
    <recommendedName>
        <fullName evidence="3">ATP-dependent Clp protease proteolytic subunit</fullName>
    </recommendedName>
</protein>
<gene>
    <name evidence="1" type="ORF">A2431_02755</name>
</gene>
<dbReference type="GO" id="GO:0051117">
    <property type="term" value="F:ATPase binding"/>
    <property type="evidence" value="ECO:0007669"/>
    <property type="project" value="TreeGrafter"/>
</dbReference>
<evidence type="ECO:0008006" key="3">
    <source>
        <dbReference type="Google" id="ProtNLM"/>
    </source>
</evidence>
<dbReference type="GO" id="GO:0009368">
    <property type="term" value="C:endopeptidase Clp complex"/>
    <property type="evidence" value="ECO:0007669"/>
    <property type="project" value="TreeGrafter"/>
</dbReference>
<dbReference type="InterPro" id="IPR023562">
    <property type="entry name" value="ClpP/TepA"/>
</dbReference>
<reference evidence="1 2" key="1">
    <citation type="journal article" date="2016" name="Nat. Commun.">
        <title>Thousands of microbial genomes shed light on interconnected biogeochemical processes in an aquifer system.</title>
        <authorList>
            <person name="Anantharaman K."/>
            <person name="Brown C.T."/>
            <person name="Hug L.A."/>
            <person name="Sharon I."/>
            <person name="Castelle C.J."/>
            <person name="Probst A.J."/>
            <person name="Thomas B.C."/>
            <person name="Singh A."/>
            <person name="Wilkins M.J."/>
            <person name="Karaoz U."/>
            <person name="Brodie E.L."/>
            <person name="Williams K.H."/>
            <person name="Hubbard S.S."/>
            <person name="Banfield J.F."/>
        </authorList>
    </citation>
    <scope>NUCLEOTIDE SEQUENCE [LARGE SCALE GENOMIC DNA]</scope>
</reference>
<sequence length="208" mass="24632">MYENEARLPFFVSKEEYAQMVGCWHSIRRVLVSDDLNEEMLTHTRLELLKLDFVNNEPITLIIQSGGGTVIPTYQLEDVIQGLNSPVDALVMGDCASMAVDLLQMCRRRLMLPSARLLIHYIRYRQRWICDDFDQLDIDFKYFRERNEEIAMRRLDLYMKRTGLPREKITEIFRHGEIHEAYFSAQQALKLCLVDEIVTDFKFFPRKN</sequence>
<dbReference type="SUPFAM" id="SSF52096">
    <property type="entry name" value="ClpP/crotonase"/>
    <property type="match status" value="1"/>
</dbReference>
<accession>A0A1G2UY05</accession>
<dbReference type="Proteomes" id="UP000177697">
    <property type="component" value="Unassembled WGS sequence"/>
</dbReference>
<dbReference type="PANTHER" id="PTHR10381:SF11">
    <property type="entry name" value="ATP-DEPENDENT CLP PROTEASE PROTEOLYTIC SUBUNIT, MITOCHONDRIAL"/>
    <property type="match status" value="1"/>
</dbReference>
<evidence type="ECO:0000313" key="1">
    <source>
        <dbReference type="EMBL" id="OHB14251.1"/>
    </source>
</evidence>
<dbReference type="Gene3D" id="3.90.226.10">
    <property type="entry name" value="2-enoyl-CoA Hydratase, Chain A, domain 1"/>
    <property type="match status" value="1"/>
</dbReference>
<evidence type="ECO:0000313" key="2">
    <source>
        <dbReference type="Proteomes" id="UP000177697"/>
    </source>
</evidence>
<dbReference type="PANTHER" id="PTHR10381">
    <property type="entry name" value="ATP-DEPENDENT CLP PROTEASE PROTEOLYTIC SUBUNIT"/>
    <property type="match status" value="1"/>
</dbReference>
<dbReference type="GO" id="GO:0004176">
    <property type="term" value="F:ATP-dependent peptidase activity"/>
    <property type="evidence" value="ECO:0007669"/>
    <property type="project" value="TreeGrafter"/>
</dbReference>
<dbReference type="AlphaFoldDB" id="A0A1G2UY05"/>
<dbReference type="GO" id="GO:0004252">
    <property type="term" value="F:serine-type endopeptidase activity"/>
    <property type="evidence" value="ECO:0007669"/>
    <property type="project" value="TreeGrafter"/>
</dbReference>
<organism evidence="1 2">
    <name type="scientific">Candidatus Zambryskibacteria bacterium RIFOXYC1_FULL_39_10</name>
    <dbReference type="NCBI Taxonomy" id="1802779"/>
    <lineage>
        <taxon>Bacteria</taxon>
        <taxon>Candidatus Zambryskiibacteriota</taxon>
    </lineage>
</organism>
<dbReference type="Pfam" id="PF00574">
    <property type="entry name" value="CLP_protease"/>
    <property type="match status" value="1"/>
</dbReference>
<proteinExistence type="predicted"/>
<comment type="caution">
    <text evidence="1">The sequence shown here is derived from an EMBL/GenBank/DDBJ whole genome shotgun (WGS) entry which is preliminary data.</text>
</comment>
<dbReference type="InterPro" id="IPR029045">
    <property type="entry name" value="ClpP/crotonase-like_dom_sf"/>
</dbReference>
<dbReference type="GO" id="GO:0006515">
    <property type="term" value="P:protein quality control for misfolded or incompletely synthesized proteins"/>
    <property type="evidence" value="ECO:0007669"/>
    <property type="project" value="TreeGrafter"/>
</dbReference>